<dbReference type="Pfam" id="PF13378">
    <property type="entry name" value="MR_MLE_C"/>
    <property type="match status" value="1"/>
</dbReference>
<dbReference type="InterPro" id="IPR029065">
    <property type="entry name" value="Enolase_C-like"/>
</dbReference>
<dbReference type="Proteomes" id="UP000317371">
    <property type="component" value="Unassembled WGS sequence"/>
</dbReference>
<dbReference type="GO" id="GO:0016853">
    <property type="term" value="F:isomerase activity"/>
    <property type="evidence" value="ECO:0007669"/>
    <property type="project" value="UniProtKB-KW"/>
</dbReference>
<organism evidence="5 6">
    <name type="scientific">Litorilinea aerophila</name>
    <dbReference type="NCBI Taxonomy" id="1204385"/>
    <lineage>
        <taxon>Bacteria</taxon>
        <taxon>Bacillati</taxon>
        <taxon>Chloroflexota</taxon>
        <taxon>Caldilineae</taxon>
        <taxon>Caldilineales</taxon>
        <taxon>Caldilineaceae</taxon>
        <taxon>Litorilinea</taxon>
    </lineage>
</organism>
<comment type="caution">
    <text evidence="5">The sequence shown here is derived from an EMBL/GenBank/DDBJ whole genome shotgun (WGS) entry which is preliminary data.</text>
</comment>
<protein>
    <submittedName>
        <fullName evidence="5">Muconate cycloisomerase</fullName>
    </submittedName>
</protein>
<sequence>MKISRIQLFPIATPRETGIANQHVIVRLEAGDSHVGWGEMSDLSHVPMYQFDIPELERMLNELLRGRDARNIAQIEDDLIRFFPDEGHMYSRSGLVRQGIDLALHDLNARALGVPVYQLLGGKLRDRMRVCYPIFRMRSVEEVEPNLQRVEEKLTQGFDLIRVYVGANLEADELFLKKFTERFHGRVEIKSLDFSNLLDWRRVAMALERFDDLCDYMLVESGAPRNDIEGLAQLRRRSRRPLSEHVLHIHHGWQLLSAGAVDILNVSPYLLGGLRASLRLIALAEAARASVLIGTTQELSLGTAAVAHLAAAARVLDYPGDNTGPQLYTADVVKAPVQYVNSHLLVPEGPGLGVEVDEDRLQAMTAGAQWTFGTDLAGVLDRTPKERPSARRGDSLQG</sequence>
<name>A0A540V8M1_9CHLR</name>
<dbReference type="Gene3D" id="3.30.390.10">
    <property type="entry name" value="Enolase-like, N-terminal domain"/>
    <property type="match status" value="1"/>
</dbReference>
<gene>
    <name evidence="5" type="ORF">FKZ61_22685</name>
</gene>
<accession>A0A540V8M1</accession>
<evidence type="ECO:0000313" key="6">
    <source>
        <dbReference type="Proteomes" id="UP000317371"/>
    </source>
</evidence>
<dbReference type="InParanoid" id="A0A540V8M1"/>
<dbReference type="InterPro" id="IPR034593">
    <property type="entry name" value="DgoD-like"/>
</dbReference>
<reference evidence="5 6" key="1">
    <citation type="submission" date="2019-06" db="EMBL/GenBank/DDBJ databases">
        <title>Genome sequence of Litorilinea aerophila BAA-2444.</title>
        <authorList>
            <person name="Maclea K.S."/>
            <person name="Maurais E.G."/>
            <person name="Iannazzi L.C."/>
        </authorList>
    </citation>
    <scope>NUCLEOTIDE SEQUENCE [LARGE SCALE GENOMIC DNA]</scope>
    <source>
        <strain evidence="5 6">ATCC BAA-2444</strain>
    </source>
</reference>
<dbReference type="InterPro" id="IPR029017">
    <property type="entry name" value="Enolase-like_N"/>
</dbReference>
<dbReference type="EMBL" id="VIGC01000049">
    <property type="protein sequence ID" value="TQE93136.1"/>
    <property type="molecule type" value="Genomic_DNA"/>
</dbReference>
<dbReference type="PANTHER" id="PTHR48080:SF3">
    <property type="entry name" value="ENOLASE SUPERFAMILY MEMBER DDB_G0284701"/>
    <property type="match status" value="1"/>
</dbReference>
<evidence type="ECO:0000256" key="2">
    <source>
        <dbReference type="ARBA" id="ARBA00022723"/>
    </source>
</evidence>
<dbReference type="OrthoDB" id="9775391at2"/>
<comment type="similarity">
    <text evidence="1">Belongs to the mandelate racemase/muconate lactonizing enzyme family.</text>
</comment>
<feature type="domain" description="Enolase C-terminal" evidence="4">
    <location>
        <begin position="149"/>
        <end position="359"/>
    </location>
</feature>
<dbReference type="InterPro" id="IPR036849">
    <property type="entry name" value="Enolase-like_C_sf"/>
</dbReference>
<dbReference type="InterPro" id="IPR013341">
    <property type="entry name" value="Mandelate_racemase_N_dom"/>
</dbReference>
<feature type="domain" description="Mandelate racemase/muconate lactonizing enzyme N-terminal" evidence="3">
    <location>
        <begin position="8"/>
        <end position="121"/>
    </location>
</feature>
<dbReference type="SUPFAM" id="SSF51604">
    <property type="entry name" value="Enolase C-terminal domain-like"/>
    <property type="match status" value="1"/>
</dbReference>
<dbReference type="Gene3D" id="3.20.20.120">
    <property type="entry name" value="Enolase-like C-terminal domain"/>
    <property type="match status" value="1"/>
</dbReference>
<proteinExistence type="inferred from homology"/>
<evidence type="ECO:0000313" key="5">
    <source>
        <dbReference type="EMBL" id="TQE93136.1"/>
    </source>
</evidence>
<dbReference type="SUPFAM" id="SSF54826">
    <property type="entry name" value="Enolase N-terminal domain-like"/>
    <property type="match status" value="1"/>
</dbReference>
<evidence type="ECO:0000259" key="3">
    <source>
        <dbReference type="Pfam" id="PF02746"/>
    </source>
</evidence>
<evidence type="ECO:0000259" key="4">
    <source>
        <dbReference type="Pfam" id="PF13378"/>
    </source>
</evidence>
<dbReference type="SFLD" id="SFLDS00001">
    <property type="entry name" value="Enolase"/>
    <property type="match status" value="1"/>
</dbReference>
<keyword evidence="2" id="KW-0479">Metal-binding</keyword>
<keyword evidence="6" id="KW-1185">Reference proteome</keyword>
<dbReference type="Pfam" id="PF02746">
    <property type="entry name" value="MR_MLE_N"/>
    <property type="match status" value="1"/>
</dbReference>
<dbReference type="AlphaFoldDB" id="A0A540V8M1"/>
<keyword evidence="5" id="KW-0413">Isomerase</keyword>
<dbReference type="PANTHER" id="PTHR48080">
    <property type="entry name" value="D-GALACTONATE DEHYDRATASE-RELATED"/>
    <property type="match status" value="1"/>
</dbReference>
<evidence type="ECO:0000256" key="1">
    <source>
        <dbReference type="ARBA" id="ARBA00008031"/>
    </source>
</evidence>
<dbReference type="GO" id="GO:0046872">
    <property type="term" value="F:metal ion binding"/>
    <property type="evidence" value="ECO:0007669"/>
    <property type="project" value="UniProtKB-KW"/>
</dbReference>
<dbReference type="RefSeq" id="WP_141612465.1">
    <property type="nucleotide sequence ID" value="NZ_VIGC02000049.1"/>
</dbReference>